<proteinExistence type="predicted"/>
<dbReference type="RefSeq" id="WP_380247135.1">
    <property type="nucleotide sequence ID" value="NZ_JBHUII010000001.1"/>
</dbReference>
<feature type="transmembrane region" description="Helical" evidence="11">
    <location>
        <begin position="12"/>
        <end position="33"/>
    </location>
</feature>
<organism evidence="13 14">
    <name type="scientific">Kiloniella antarctica</name>
    <dbReference type="NCBI Taxonomy" id="1550907"/>
    <lineage>
        <taxon>Bacteria</taxon>
        <taxon>Pseudomonadati</taxon>
        <taxon>Pseudomonadota</taxon>
        <taxon>Alphaproteobacteria</taxon>
        <taxon>Rhodospirillales</taxon>
        <taxon>Kiloniellaceae</taxon>
        <taxon>Kiloniella</taxon>
    </lineage>
</organism>
<evidence type="ECO:0000256" key="6">
    <source>
        <dbReference type="ARBA" id="ARBA00022679"/>
    </source>
</evidence>
<evidence type="ECO:0000256" key="10">
    <source>
        <dbReference type="ARBA" id="ARBA00023136"/>
    </source>
</evidence>
<accession>A0ABW5BD88</accession>
<keyword evidence="14" id="KW-1185">Reference proteome</keyword>
<keyword evidence="6" id="KW-0808">Transferase</keyword>
<dbReference type="CDD" id="cd00075">
    <property type="entry name" value="HATPase"/>
    <property type="match status" value="1"/>
</dbReference>
<dbReference type="SUPFAM" id="SSF55874">
    <property type="entry name" value="ATPase domain of HSP90 chaperone/DNA topoisomerase II/histidine kinase"/>
    <property type="match status" value="1"/>
</dbReference>
<dbReference type="Gene3D" id="3.30.565.10">
    <property type="entry name" value="Histidine kinase-like ATPase, C-terminal domain"/>
    <property type="match status" value="1"/>
</dbReference>
<evidence type="ECO:0000256" key="3">
    <source>
        <dbReference type="ARBA" id="ARBA00012438"/>
    </source>
</evidence>
<dbReference type="Pfam" id="PF02518">
    <property type="entry name" value="HATPase_c"/>
    <property type="match status" value="1"/>
</dbReference>
<name>A0ABW5BD88_9PROT</name>
<evidence type="ECO:0000259" key="12">
    <source>
        <dbReference type="PROSITE" id="PS50109"/>
    </source>
</evidence>
<evidence type="ECO:0000313" key="13">
    <source>
        <dbReference type="EMBL" id="MFD2204012.1"/>
    </source>
</evidence>
<evidence type="ECO:0000256" key="1">
    <source>
        <dbReference type="ARBA" id="ARBA00000085"/>
    </source>
</evidence>
<keyword evidence="4" id="KW-1003">Cell membrane</keyword>
<keyword evidence="10 11" id="KW-0472">Membrane</keyword>
<dbReference type="PANTHER" id="PTHR43047:SF72">
    <property type="entry name" value="OSMOSENSING HISTIDINE PROTEIN KINASE SLN1"/>
    <property type="match status" value="1"/>
</dbReference>
<dbReference type="InterPro" id="IPR003594">
    <property type="entry name" value="HATPase_dom"/>
</dbReference>
<dbReference type="SUPFAM" id="SSF47384">
    <property type="entry name" value="Homodimeric domain of signal transducing histidine kinase"/>
    <property type="match status" value="1"/>
</dbReference>
<evidence type="ECO:0000256" key="11">
    <source>
        <dbReference type="SAM" id="Phobius"/>
    </source>
</evidence>
<gene>
    <name evidence="13" type="ORF">ACFSKO_00210</name>
</gene>
<dbReference type="Gene3D" id="3.30.450.20">
    <property type="entry name" value="PAS domain"/>
    <property type="match status" value="1"/>
</dbReference>
<reference evidence="14" key="1">
    <citation type="journal article" date="2019" name="Int. J. Syst. Evol. Microbiol.">
        <title>The Global Catalogue of Microorganisms (GCM) 10K type strain sequencing project: providing services to taxonomists for standard genome sequencing and annotation.</title>
        <authorList>
            <consortium name="The Broad Institute Genomics Platform"/>
            <consortium name="The Broad Institute Genome Sequencing Center for Infectious Disease"/>
            <person name="Wu L."/>
            <person name="Ma J."/>
        </authorList>
    </citation>
    <scope>NUCLEOTIDE SEQUENCE [LARGE SCALE GENOMIC DNA]</scope>
    <source>
        <strain evidence="14">CGMCC 4.7192</strain>
    </source>
</reference>
<dbReference type="InterPro" id="IPR005467">
    <property type="entry name" value="His_kinase_dom"/>
</dbReference>
<dbReference type="InterPro" id="IPR036890">
    <property type="entry name" value="HATPase_C_sf"/>
</dbReference>
<dbReference type="PANTHER" id="PTHR43047">
    <property type="entry name" value="TWO-COMPONENT HISTIDINE PROTEIN KINASE"/>
    <property type="match status" value="1"/>
</dbReference>
<keyword evidence="8" id="KW-0418">Kinase</keyword>
<dbReference type="EMBL" id="JBHUII010000001">
    <property type="protein sequence ID" value="MFD2204012.1"/>
    <property type="molecule type" value="Genomic_DNA"/>
</dbReference>
<dbReference type="Gene3D" id="1.10.287.130">
    <property type="match status" value="1"/>
</dbReference>
<evidence type="ECO:0000256" key="4">
    <source>
        <dbReference type="ARBA" id="ARBA00022475"/>
    </source>
</evidence>
<dbReference type="Pfam" id="PF00512">
    <property type="entry name" value="HisKA"/>
    <property type="match status" value="1"/>
</dbReference>
<dbReference type="Pfam" id="PF02743">
    <property type="entry name" value="dCache_1"/>
    <property type="match status" value="1"/>
</dbReference>
<dbReference type="CDD" id="cd00082">
    <property type="entry name" value="HisKA"/>
    <property type="match status" value="1"/>
</dbReference>
<dbReference type="EC" id="2.7.13.3" evidence="3"/>
<comment type="catalytic activity">
    <reaction evidence="1">
        <text>ATP + protein L-histidine = ADP + protein N-phospho-L-histidine.</text>
        <dbReference type="EC" id="2.7.13.3"/>
    </reaction>
</comment>
<dbReference type="GO" id="GO:0005524">
    <property type="term" value="F:ATP binding"/>
    <property type="evidence" value="ECO:0007669"/>
    <property type="project" value="UniProtKB-KW"/>
</dbReference>
<dbReference type="SMART" id="SM00388">
    <property type="entry name" value="HisKA"/>
    <property type="match status" value="1"/>
</dbReference>
<dbReference type="SMART" id="SM00387">
    <property type="entry name" value="HATPase_c"/>
    <property type="match status" value="1"/>
</dbReference>
<evidence type="ECO:0000256" key="8">
    <source>
        <dbReference type="ARBA" id="ARBA00022777"/>
    </source>
</evidence>
<evidence type="ECO:0000313" key="14">
    <source>
        <dbReference type="Proteomes" id="UP001597294"/>
    </source>
</evidence>
<feature type="domain" description="Histidine kinase" evidence="12">
    <location>
        <begin position="369"/>
        <end position="586"/>
    </location>
</feature>
<dbReference type="PROSITE" id="PS50109">
    <property type="entry name" value="HIS_KIN"/>
    <property type="match status" value="1"/>
</dbReference>
<dbReference type="Proteomes" id="UP001597294">
    <property type="component" value="Unassembled WGS sequence"/>
</dbReference>
<protein>
    <recommendedName>
        <fullName evidence="3">histidine kinase</fullName>
        <ecNumber evidence="3">2.7.13.3</ecNumber>
    </recommendedName>
</protein>
<keyword evidence="9 11" id="KW-1133">Transmembrane helix</keyword>
<dbReference type="InterPro" id="IPR003661">
    <property type="entry name" value="HisK_dim/P_dom"/>
</dbReference>
<keyword evidence="13" id="KW-0067">ATP-binding</keyword>
<dbReference type="InterPro" id="IPR036097">
    <property type="entry name" value="HisK_dim/P_sf"/>
</dbReference>
<feature type="transmembrane region" description="Helical" evidence="11">
    <location>
        <begin position="292"/>
        <end position="314"/>
    </location>
</feature>
<keyword evidence="13" id="KW-0547">Nucleotide-binding</keyword>
<evidence type="ECO:0000256" key="5">
    <source>
        <dbReference type="ARBA" id="ARBA00022553"/>
    </source>
</evidence>
<evidence type="ECO:0000256" key="7">
    <source>
        <dbReference type="ARBA" id="ARBA00022692"/>
    </source>
</evidence>
<dbReference type="InterPro" id="IPR004358">
    <property type="entry name" value="Sig_transdc_His_kin-like_C"/>
</dbReference>
<comment type="caution">
    <text evidence="13">The sequence shown here is derived from an EMBL/GenBank/DDBJ whole genome shotgun (WGS) entry which is preliminary data.</text>
</comment>
<sequence>MHWWKNPHSVRGPLIVTVGLILMVGFLITNILSYQISKNSLRKALINNELPLTSNNIYSEIQQDLLQPVFVASLMANDIFVKDWLLDGERDVEKIAQYLDEIRNKYGLFTSFLVSEKTRNYYHFKGLTQSVSETDENDQWFFRVRENKLPYELNVDHNEAQGNTTTIFINHKIFGYDDQFLAAIGVGLKLDTVAGIVERYEKSFGRNVYFVDENGKILVRSLGATITEESIVTAGGISKISADIMADKRGVYEYKRDGEVMLLNTRYIPELGWRVIVEQEEAQALSAIRNGLMTNTIIGVAVILVTLFVVFYALKAFHSRLEMMVLEAKMSQRQQEKQASELAELAEQGAILNKQLKYEVGVKNRFFSIISHDLKSPFTSLLGMTHLMAQMSANMNKDKLVEYAQDVNKTGNRVFDLLQNLLEWSRLQMMENTMEKEIVSLEKITQENLDILAPIALDKGVTLINTVGDLEVFCDRNMVLTVLRNLIANALKFSRSGGSVEIFAVPKGNMIEVMVSDTGIGMSAERMAKIFALDEKTSTDGTAGEQGTGLGLPLCYDLVARNGGEIWVESTLGKGSVFHFLLPAEYLEMSG</sequence>
<evidence type="ECO:0000256" key="9">
    <source>
        <dbReference type="ARBA" id="ARBA00022989"/>
    </source>
</evidence>
<comment type="subcellular location">
    <subcellularLocation>
        <location evidence="2">Cell membrane</location>
        <topology evidence="2">Multi-pass membrane protein</topology>
    </subcellularLocation>
</comment>
<dbReference type="InterPro" id="IPR033479">
    <property type="entry name" value="dCache_1"/>
</dbReference>
<keyword evidence="7 11" id="KW-0812">Transmembrane</keyword>
<evidence type="ECO:0000256" key="2">
    <source>
        <dbReference type="ARBA" id="ARBA00004651"/>
    </source>
</evidence>
<keyword evidence="5" id="KW-0597">Phosphoprotein</keyword>
<dbReference type="PRINTS" id="PR00344">
    <property type="entry name" value="BCTRLSENSOR"/>
</dbReference>